<gene>
    <name evidence="1" type="ORF">ACFP85_04135</name>
</gene>
<dbReference type="Proteomes" id="UP001596364">
    <property type="component" value="Unassembled WGS sequence"/>
</dbReference>
<comment type="caution">
    <text evidence="1">The sequence shown here is derived from an EMBL/GenBank/DDBJ whole genome shotgun (WGS) entry which is preliminary data.</text>
</comment>
<organism evidence="1 2">
    <name type="scientific">Pseudobowmanella zhangzhouensis</name>
    <dbReference type="NCBI Taxonomy" id="1537679"/>
    <lineage>
        <taxon>Bacteria</taxon>
        <taxon>Pseudomonadati</taxon>
        <taxon>Pseudomonadota</taxon>
        <taxon>Gammaproteobacteria</taxon>
        <taxon>Alteromonadales</taxon>
        <taxon>Alteromonadaceae</taxon>
    </lineage>
</organism>
<name>A0ABW1XJN0_9ALTE</name>
<dbReference type="SUPFAM" id="SSF53756">
    <property type="entry name" value="UDP-Glycosyltransferase/glycogen phosphorylase"/>
    <property type="match status" value="1"/>
</dbReference>
<dbReference type="Gene3D" id="3.40.50.2000">
    <property type="entry name" value="Glycogen Phosphorylase B"/>
    <property type="match status" value="1"/>
</dbReference>
<keyword evidence="2" id="KW-1185">Reference proteome</keyword>
<sequence length="320" mass="35291">MNKILIINMLGVAEVASIGIPALRYVKQQFPDAEVQVLSFAEGKRLFELAEPNCTVWGLENGQWPDDFFPALEAFLGLAEHIVGEGYKQIIQLDTAFLPCFLARFLKDAGEPVAGNYLSMSVQELLDGFSRQTLTAEYVNNASEYLLSTFTGMPRWFTRWWEGMLVPDGGFPEFYLRACCGFEPIDMQQSLQIAADAQLSQCGKTVVALSTEQPGHVLHYPYGQQLTLLLQQTGVEVWNVDWQRDGVEATLAKLKASNLLVAAPTAGQWLANLVGCTTLVISGQVDPRSLMPDYATDMSESPIEAAELAEDILTLLAQSE</sequence>
<evidence type="ECO:0000313" key="1">
    <source>
        <dbReference type="EMBL" id="MFC6439337.1"/>
    </source>
</evidence>
<protein>
    <recommendedName>
        <fullName evidence="3">ADP-heptose:LPS heptosyltransferase</fullName>
    </recommendedName>
</protein>
<accession>A0ABW1XJN0</accession>
<evidence type="ECO:0008006" key="3">
    <source>
        <dbReference type="Google" id="ProtNLM"/>
    </source>
</evidence>
<dbReference type="EMBL" id="JBHSUS010000001">
    <property type="protein sequence ID" value="MFC6439337.1"/>
    <property type="molecule type" value="Genomic_DNA"/>
</dbReference>
<dbReference type="RefSeq" id="WP_131257368.1">
    <property type="nucleotide sequence ID" value="NZ_JBHSUS010000001.1"/>
</dbReference>
<evidence type="ECO:0000313" key="2">
    <source>
        <dbReference type="Proteomes" id="UP001596364"/>
    </source>
</evidence>
<reference evidence="2" key="1">
    <citation type="journal article" date="2019" name="Int. J. Syst. Evol. Microbiol.">
        <title>The Global Catalogue of Microorganisms (GCM) 10K type strain sequencing project: providing services to taxonomists for standard genome sequencing and annotation.</title>
        <authorList>
            <consortium name="The Broad Institute Genomics Platform"/>
            <consortium name="The Broad Institute Genome Sequencing Center for Infectious Disease"/>
            <person name="Wu L."/>
            <person name="Ma J."/>
        </authorList>
    </citation>
    <scope>NUCLEOTIDE SEQUENCE [LARGE SCALE GENOMIC DNA]</scope>
    <source>
        <strain evidence="2">CGMCC 1.16031</strain>
    </source>
</reference>
<proteinExistence type="predicted"/>